<feature type="domain" description="SH3" evidence="4">
    <location>
        <begin position="253"/>
        <end position="320"/>
    </location>
</feature>
<dbReference type="InterPro" id="IPR036028">
    <property type="entry name" value="SH3-like_dom_sf"/>
</dbReference>
<dbReference type="SMART" id="SM00233">
    <property type="entry name" value="PH"/>
    <property type="match status" value="1"/>
</dbReference>
<keyword evidence="8" id="KW-1185">Reference proteome</keyword>
<dbReference type="Proteomes" id="UP000828390">
    <property type="component" value="Unassembled WGS sequence"/>
</dbReference>
<feature type="domain" description="PH" evidence="5">
    <location>
        <begin position="72"/>
        <end position="184"/>
    </location>
</feature>
<dbReference type="PANTHER" id="PTHR22826:SF106">
    <property type="entry name" value="TRIO, ISOFORM A"/>
    <property type="match status" value="1"/>
</dbReference>
<keyword evidence="1 3" id="KW-0728">SH3 domain</keyword>
<dbReference type="InterPro" id="IPR035899">
    <property type="entry name" value="DBL_dom_sf"/>
</dbReference>
<dbReference type="PROSITE" id="PS50010">
    <property type="entry name" value="DH_2"/>
    <property type="match status" value="1"/>
</dbReference>
<dbReference type="GO" id="GO:0005085">
    <property type="term" value="F:guanyl-nucleotide exchange factor activity"/>
    <property type="evidence" value="ECO:0007669"/>
    <property type="project" value="UniProtKB-KW"/>
</dbReference>
<dbReference type="Pfam" id="PF00621">
    <property type="entry name" value="RhoGEF"/>
    <property type="match status" value="1"/>
</dbReference>
<evidence type="ECO:0000259" key="5">
    <source>
        <dbReference type="PROSITE" id="PS50003"/>
    </source>
</evidence>
<dbReference type="Gene3D" id="2.30.29.30">
    <property type="entry name" value="Pleckstrin-homology domain (PH domain)/Phosphotyrosine-binding domain (PTB)"/>
    <property type="match status" value="1"/>
</dbReference>
<comment type="caution">
    <text evidence="7">The sequence shown here is derived from an EMBL/GenBank/DDBJ whole genome shotgun (WGS) entry which is preliminary data.</text>
</comment>
<evidence type="ECO:0000259" key="6">
    <source>
        <dbReference type="PROSITE" id="PS50010"/>
    </source>
</evidence>
<dbReference type="InterPro" id="IPR000219">
    <property type="entry name" value="DH_dom"/>
</dbReference>
<evidence type="ECO:0000256" key="1">
    <source>
        <dbReference type="ARBA" id="ARBA00022443"/>
    </source>
</evidence>
<feature type="non-terminal residue" evidence="7">
    <location>
        <position position="1"/>
    </location>
</feature>
<evidence type="ECO:0000256" key="2">
    <source>
        <dbReference type="ARBA" id="ARBA00022658"/>
    </source>
</evidence>
<feature type="domain" description="DH" evidence="6">
    <location>
        <begin position="1"/>
        <end position="60"/>
    </location>
</feature>
<dbReference type="GO" id="GO:0005737">
    <property type="term" value="C:cytoplasm"/>
    <property type="evidence" value="ECO:0007669"/>
    <property type="project" value="TreeGrafter"/>
</dbReference>
<dbReference type="Gene3D" id="2.30.30.40">
    <property type="entry name" value="SH3 Domains"/>
    <property type="match status" value="1"/>
</dbReference>
<dbReference type="InterPro" id="IPR001849">
    <property type="entry name" value="PH_domain"/>
</dbReference>
<gene>
    <name evidence="7" type="ORF">DPMN_188456</name>
</gene>
<dbReference type="CDD" id="cd13240">
    <property type="entry name" value="PH1_Kalirin_Trio_like"/>
    <property type="match status" value="1"/>
</dbReference>
<dbReference type="SUPFAM" id="SSF50729">
    <property type="entry name" value="PH domain-like"/>
    <property type="match status" value="1"/>
</dbReference>
<dbReference type="PROSITE" id="PS50003">
    <property type="entry name" value="PH_DOMAIN"/>
    <property type="match status" value="1"/>
</dbReference>
<dbReference type="InterPro" id="IPR055251">
    <property type="entry name" value="SOS1_NGEF_PH"/>
</dbReference>
<name>A0A9D4I8I7_DREPO</name>
<evidence type="ECO:0000313" key="7">
    <source>
        <dbReference type="EMBL" id="KAH3753806.1"/>
    </source>
</evidence>
<accession>A0A9D4I8I7</accession>
<reference evidence="7" key="1">
    <citation type="journal article" date="2019" name="bioRxiv">
        <title>The Genome of the Zebra Mussel, Dreissena polymorpha: A Resource for Invasive Species Research.</title>
        <authorList>
            <person name="McCartney M.A."/>
            <person name="Auch B."/>
            <person name="Kono T."/>
            <person name="Mallez S."/>
            <person name="Zhang Y."/>
            <person name="Obille A."/>
            <person name="Becker A."/>
            <person name="Abrahante J.E."/>
            <person name="Garbe J."/>
            <person name="Badalamenti J.P."/>
            <person name="Herman A."/>
            <person name="Mangelson H."/>
            <person name="Liachko I."/>
            <person name="Sullivan S."/>
            <person name="Sone E.D."/>
            <person name="Koren S."/>
            <person name="Silverstein K.A.T."/>
            <person name="Beckman K.B."/>
            <person name="Gohl D.M."/>
        </authorList>
    </citation>
    <scope>NUCLEOTIDE SEQUENCE</scope>
    <source>
        <strain evidence="7">Duluth1</strain>
        <tissue evidence="7">Whole animal</tissue>
    </source>
</reference>
<dbReference type="PANTHER" id="PTHR22826">
    <property type="entry name" value="RHO GUANINE EXCHANGE FACTOR-RELATED"/>
    <property type="match status" value="1"/>
</dbReference>
<dbReference type="EMBL" id="JAIWYP010000010">
    <property type="protein sequence ID" value="KAH3753806.1"/>
    <property type="molecule type" value="Genomic_DNA"/>
</dbReference>
<dbReference type="PROSITE" id="PS50002">
    <property type="entry name" value="SH3"/>
    <property type="match status" value="1"/>
</dbReference>
<dbReference type="InterPro" id="IPR011993">
    <property type="entry name" value="PH-like_dom_sf"/>
</dbReference>
<sequence length="333" mass="37596">MQKKHQLSEPVASYLIKPVQRVTKYQLLLKDLLSCCEGHTGEIKDALEVMVNVPKKANDAMHLSMLEGLEDSLEALGEVILQENFTVWDPKQLIKKGRERHIFLFDMCLIFAKDSKDSNGKTKYMYKFKLMISEVNITEHIEGDATKFALWTGRAPISEYKIVLKAQTLDVKQVWVRKLRELIQERMMYIHEAFKDKQPSVFKQPPKISMPVRVQRELESDYDELPMGRCGSLSSMNSMATTVTTDSSSSGSSKNDVTIVVDDFAASNNSELTIHRGQQVEVIDLSPGQPNWCYVRTLQGEGLEQGQGLVPTASLKPIPRLLGPGSRSSLEFE</sequence>
<evidence type="ECO:0008006" key="9">
    <source>
        <dbReference type="Google" id="ProtNLM"/>
    </source>
</evidence>
<dbReference type="InterPro" id="IPR047054">
    <property type="entry name" value="Kalirin_TRIO_PH_1"/>
</dbReference>
<organism evidence="7 8">
    <name type="scientific">Dreissena polymorpha</name>
    <name type="common">Zebra mussel</name>
    <name type="synonym">Mytilus polymorpha</name>
    <dbReference type="NCBI Taxonomy" id="45954"/>
    <lineage>
        <taxon>Eukaryota</taxon>
        <taxon>Metazoa</taxon>
        <taxon>Spiralia</taxon>
        <taxon>Lophotrochozoa</taxon>
        <taxon>Mollusca</taxon>
        <taxon>Bivalvia</taxon>
        <taxon>Autobranchia</taxon>
        <taxon>Heteroconchia</taxon>
        <taxon>Euheterodonta</taxon>
        <taxon>Imparidentia</taxon>
        <taxon>Neoheterodontei</taxon>
        <taxon>Myida</taxon>
        <taxon>Dreissenoidea</taxon>
        <taxon>Dreissenidae</taxon>
        <taxon>Dreissena</taxon>
    </lineage>
</organism>
<dbReference type="Gene3D" id="1.20.900.10">
    <property type="entry name" value="Dbl homology (DH) domain"/>
    <property type="match status" value="1"/>
</dbReference>
<reference evidence="7" key="2">
    <citation type="submission" date="2020-11" db="EMBL/GenBank/DDBJ databases">
        <authorList>
            <person name="McCartney M.A."/>
            <person name="Auch B."/>
            <person name="Kono T."/>
            <person name="Mallez S."/>
            <person name="Becker A."/>
            <person name="Gohl D.M."/>
            <person name="Silverstein K.A.T."/>
            <person name="Koren S."/>
            <person name="Bechman K.B."/>
            <person name="Herman A."/>
            <person name="Abrahante J.E."/>
            <person name="Garbe J."/>
        </authorList>
    </citation>
    <scope>NUCLEOTIDE SEQUENCE</scope>
    <source>
        <strain evidence="7">Duluth1</strain>
        <tissue evidence="7">Whole animal</tissue>
    </source>
</reference>
<dbReference type="SMART" id="SM00326">
    <property type="entry name" value="SH3"/>
    <property type="match status" value="1"/>
</dbReference>
<evidence type="ECO:0000256" key="3">
    <source>
        <dbReference type="PROSITE-ProRule" id="PRU00192"/>
    </source>
</evidence>
<protein>
    <recommendedName>
        <fullName evidence="9">Guanine nucleotide exchange factor DBS</fullName>
    </recommendedName>
</protein>
<dbReference type="SUPFAM" id="SSF48065">
    <property type="entry name" value="DBL homology domain (DH-domain)"/>
    <property type="match status" value="1"/>
</dbReference>
<dbReference type="AlphaFoldDB" id="A0A9D4I8I7"/>
<dbReference type="Pfam" id="PF07653">
    <property type="entry name" value="SH3_2"/>
    <property type="match status" value="1"/>
</dbReference>
<evidence type="ECO:0000259" key="4">
    <source>
        <dbReference type="PROSITE" id="PS50002"/>
    </source>
</evidence>
<proteinExistence type="predicted"/>
<dbReference type="InterPro" id="IPR051336">
    <property type="entry name" value="RhoGEF_Guanine_NuclExch_SF"/>
</dbReference>
<dbReference type="GO" id="GO:0019898">
    <property type="term" value="C:extrinsic component of membrane"/>
    <property type="evidence" value="ECO:0007669"/>
    <property type="project" value="TreeGrafter"/>
</dbReference>
<dbReference type="GO" id="GO:0007411">
    <property type="term" value="P:axon guidance"/>
    <property type="evidence" value="ECO:0007669"/>
    <property type="project" value="TreeGrafter"/>
</dbReference>
<dbReference type="InterPro" id="IPR001452">
    <property type="entry name" value="SH3_domain"/>
</dbReference>
<dbReference type="Pfam" id="PF22697">
    <property type="entry name" value="SOS1_NGEF_PH"/>
    <property type="match status" value="1"/>
</dbReference>
<keyword evidence="2" id="KW-0344">Guanine-nucleotide releasing factor</keyword>
<evidence type="ECO:0000313" key="8">
    <source>
        <dbReference type="Proteomes" id="UP000828390"/>
    </source>
</evidence>
<dbReference type="SUPFAM" id="SSF50044">
    <property type="entry name" value="SH3-domain"/>
    <property type="match status" value="1"/>
</dbReference>